<dbReference type="EMBL" id="OUNC01000015">
    <property type="protein sequence ID" value="SPP28519.1"/>
    <property type="molecule type" value="Genomic_DNA"/>
</dbReference>
<dbReference type="Proteomes" id="UP000270190">
    <property type="component" value="Unassembled WGS sequence"/>
</dbReference>
<evidence type="ECO:0000313" key="2">
    <source>
        <dbReference type="Proteomes" id="UP000270190"/>
    </source>
</evidence>
<organism evidence="1 2">
    <name type="scientific">Brochothrix thermosphacta</name>
    <name type="common">Microbacterium thermosphactum</name>
    <dbReference type="NCBI Taxonomy" id="2756"/>
    <lineage>
        <taxon>Bacteria</taxon>
        <taxon>Bacillati</taxon>
        <taxon>Bacillota</taxon>
        <taxon>Bacilli</taxon>
        <taxon>Bacillales</taxon>
        <taxon>Listeriaceae</taxon>
        <taxon>Brochothrix</taxon>
    </lineage>
</organism>
<protein>
    <submittedName>
        <fullName evidence="1">Uncharacterized protein</fullName>
    </submittedName>
</protein>
<evidence type="ECO:0000313" key="1">
    <source>
        <dbReference type="EMBL" id="SPP28519.1"/>
    </source>
</evidence>
<sequence length="39" mass="4584">MDSSKEADMRLKGLYFAKIEESGKKQPKYSLVFKFQVKK</sequence>
<accession>A0A2X0QIU5</accession>
<name>A0A2X0QIU5_BROTH</name>
<gene>
    <name evidence="1" type="ORF">BTBSAS_220016</name>
</gene>
<dbReference type="AlphaFoldDB" id="A0A2X0QIU5"/>
<reference evidence="2" key="1">
    <citation type="submission" date="2018-04" db="EMBL/GenBank/DDBJ databases">
        <authorList>
            <person name="Illikoud N."/>
        </authorList>
    </citation>
    <scope>NUCLEOTIDE SEQUENCE [LARGE SCALE GENOMIC DNA]</scope>
</reference>
<proteinExistence type="predicted"/>